<dbReference type="GO" id="GO:0016740">
    <property type="term" value="F:transferase activity"/>
    <property type="evidence" value="ECO:0007669"/>
    <property type="project" value="UniProtKB-KW"/>
</dbReference>
<name>A0A7R8HB49_LEPSM</name>
<dbReference type="PANTHER" id="PTHR23408:SF3">
    <property type="entry name" value="METHYLMALONIC ACIDURIA TYPE A PROTEIN, MITOCHONDRIAL"/>
    <property type="match status" value="1"/>
</dbReference>
<dbReference type="EC" id="2.7.-.-" evidence="3"/>
<dbReference type="InterPro" id="IPR039261">
    <property type="entry name" value="FNR_nucleotide-bd"/>
</dbReference>
<accession>A0A7R8HB49</accession>
<evidence type="ECO:0000256" key="1">
    <source>
        <dbReference type="ARBA" id="ARBA00009625"/>
    </source>
</evidence>
<comment type="similarity">
    <text evidence="1">Belongs to the SIMIBI class G3E GTPase family. ArgK/MeaB subfamily.</text>
</comment>
<feature type="domain" description="Oxidoreductase FAD/NAD(P)-binding" evidence="2">
    <location>
        <begin position="387"/>
        <end position="480"/>
    </location>
</feature>
<dbReference type="CDD" id="cd03114">
    <property type="entry name" value="MMAA-like"/>
    <property type="match status" value="1"/>
</dbReference>
<dbReference type="GO" id="GO:0005525">
    <property type="term" value="F:GTP binding"/>
    <property type="evidence" value="ECO:0007669"/>
    <property type="project" value="InterPro"/>
</dbReference>
<proteinExistence type="inferred from homology"/>
<evidence type="ECO:0000259" key="2">
    <source>
        <dbReference type="Pfam" id="PF00175"/>
    </source>
</evidence>
<dbReference type="SUPFAM" id="SSF52343">
    <property type="entry name" value="Ferredoxin reductase-like, C-terminal NADP-linked domain"/>
    <property type="match status" value="1"/>
</dbReference>
<organism evidence="3 4">
    <name type="scientific">Lepeophtheirus salmonis</name>
    <name type="common">Salmon louse</name>
    <name type="synonym">Caligus salmonis</name>
    <dbReference type="NCBI Taxonomy" id="72036"/>
    <lineage>
        <taxon>Eukaryota</taxon>
        <taxon>Metazoa</taxon>
        <taxon>Ecdysozoa</taxon>
        <taxon>Arthropoda</taxon>
        <taxon>Crustacea</taxon>
        <taxon>Multicrustacea</taxon>
        <taxon>Hexanauplia</taxon>
        <taxon>Copepoda</taxon>
        <taxon>Siphonostomatoida</taxon>
        <taxon>Caligidae</taxon>
        <taxon>Lepeophtheirus</taxon>
    </lineage>
</organism>
<gene>
    <name evidence="3" type="ORF">LSAA_11352</name>
</gene>
<protein>
    <submittedName>
        <fullName evidence="3">ArgK</fullName>
        <ecNumber evidence="3">2.7.-.-</ecNumber>
    </submittedName>
</protein>
<evidence type="ECO:0000313" key="3">
    <source>
        <dbReference type="EMBL" id="CAF2980678.1"/>
    </source>
</evidence>
<evidence type="ECO:0000313" key="4">
    <source>
        <dbReference type="Proteomes" id="UP000675881"/>
    </source>
</evidence>
<dbReference type="AlphaFoldDB" id="A0A7R8HB49"/>
<dbReference type="PRINTS" id="PR00406">
    <property type="entry name" value="CYTB5RDTASE"/>
</dbReference>
<dbReference type="Gene3D" id="3.40.50.80">
    <property type="entry name" value="Nucleotide-binding domain of ferredoxin-NADP reductase (FNR) module"/>
    <property type="match status" value="1"/>
</dbReference>
<dbReference type="NCBIfam" id="TIGR00750">
    <property type="entry name" value="lao"/>
    <property type="match status" value="1"/>
</dbReference>
<keyword evidence="3" id="KW-0808">Transferase</keyword>
<dbReference type="GO" id="GO:0003924">
    <property type="term" value="F:GTPase activity"/>
    <property type="evidence" value="ECO:0007669"/>
    <property type="project" value="InterPro"/>
</dbReference>
<dbReference type="NCBIfam" id="NF006958">
    <property type="entry name" value="PRK09435.1"/>
    <property type="match status" value="1"/>
</dbReference>
<sequence length="497" mass="55977">MKEARYFMSKITEVHHLANANILQCFRLGLSGPPGAGKSTFIEKFGVMLTSQGNNQRCSCISGYKVAVLAVDPSSGSTGGSLLGDKTRMPELTRDPNAFIRPSPNCCHLGGVTRNTNEAIAVCEAAGFNFIIVETVGVGQSEYHVADMVDMFALLIPPAGGDELQGFKRGIMEQGDLIIVNKADGDLEPAARRIKGDYLSALKFMRPKSKYWRPKVKLMSSKTKVGLPEVWEKMQEFQKVMTQSGELRRRRAVQHKKWMWNYIEDKLIREFSDHPLIKHEKNNFESQVMNYQLPPGTAADILLENFIPLFVGVGIFLASVVIARYYFIKKRSKKTTLLDPNAFLMANMYISLQKLMENSLILGNSEFAIKPIKILLRIFMHKSNVSLIAGGTGITPMYQLITSVFRNENDKTRLSLLYANQTEEDILLRKELEAINRPNEDWKYSSGYISEEMIHDNLFPPGYDTITLMCGPPPMIKFACINNLEKLGHTSDQMFSF</sequence>
<reference evidence="3" key="1">
    <citation type="submission" date="2021-02" db="EMBL/GenBank/DDBJ databases">
        <authorList>
            <person name="Bekaert M."/>
        </authorList>
    </citation>
    <scope>NUCLEOTIDE SEQUENCE</scope>
    <source>
        <strain evidence="3">IoA-00</strain>
    </source>
</reference>
<dbReference type="PANTHER" id="PTHR23408">
    <property type="entry name" value="METHYLMALONYL-COA MUTASE"/>
    <property type="match status" value="1"/>
</dbReference>
<dbReference type="InterPro" id="IPR001433">
    <property type="entry name" value="OxRdtase_FAD/NAD-bd"/>
</dbReference>
<dbReference type="EMBL" id="HG994585">
    <property type="protein sequence ID" value="CAF2980678.1"/>
    <property type="molecule type" value="Genomic_DNA"/>
</dbReference>
<dbReference type="InterPro" id="IPR027417">
    <property type="entry name" value="P-loop_NTPase"/>
</dbReference>
<keyword evidence="4" id="KW-1185">Reference proteome</keyword>
<dbReference type="Gene3D" id="1.10.287.130">
    <property type="match status" value="1"/>
</dbReference>
<dbReference type="InterPro" id="IPR005129">
    <property type="entry name" value="GTPase_ArgK"/>
</dbReference>
<dbReference type="Pfam" id="PF03308">
    <property type="entry name" value="MeaB"/>
    <property type="match status" value="1"/>
</dbReference>
<dbReference type="SUPFAM" id="SSF52540">
    <property type="entry name" value="P-loop containing nucleoside triphosphate hydrolases"/>
    <property type="match status" value="1"/>
</dbReference>
<dbReference type="CDD" id="cd06183">
    <property type="entry name" value="cyt_b5_reduct_like"/>
    <property type="match status" value="1"/>
</dbReference>
<dbReference type="OrthoDB" id="1476984at2759"/>
<dbReference type="Gene3D" id="3.40.50.300">
    <property type="entry name" value="P-loop containing nucleotide triphosphate hydrolases"/>
    <property type="match status" value="1"/>
</dbReference>
<dbReference type="GO" id="GO:0005737">
    <property type="term" value="C:cytoplasm"/>
    <property type="evidence" value="ECO:0007669"/>
    <property type="project" value="TreeGrafter"/>
</dbReference>
<dbReference type="Proteomes" id="UP000675881">
    <property type="component" value="Chromosome 6"/>
</dbReference>
<dbReference type="Pfam" id="PF00175">
    <property type="entry name" value="NAD_binding_1"/>
    <property type="match status" value="1"/>
</dbReference>
<dbReference type="GO" id="GO:0016491">
    <property type="term" value="F:oxidoreductase activity"/>
    <property type="evidence" value="ECO:0007669"/>
    <property type="project" value="InterPro"/>
</dbReference>